<protein>
    <submittedName>
        <fullName evidence="1">Uncharacterized protein</fullName>
    </submittedName>
</protein>
<dbReference type="GeneID" id="81389166"/>
<evidence type="ECO:0000313" key="1">
    <source>
        <dbReference type="EMBL" id="KAJ5217469.1"/>
    </source>
</evidence>
<dbReference type="Proteomes" id="UP001147733">
    <property type="component" value="Unassembled WGS sequence"/>
</dbReference>
<dbReference type="EMBL" id="JAPQKT010000010">
    <property type="protein sequence ID" value="KAJ5217469.1"/>
    <property type="molecule type" value="Genomic_DNA"/>
</dbReference>
<dbReference type="AlphaFoldDB" id="A0A9W9NCV2"/>
<organism evidence="1 2">
    <name type="scientific">Penicillium citrinum</name>
    <dbReference type="NCBI Taxonomy" id="5077"/>
    <lineage>
        <taxon>Eukaryota</taxon>
        <taxon>Fungi</taxon>
        <taxon>Dikarya</taxon>
        <taxon>Ascomycota</taxon>
        <taxon>Pezizomycotina</taxon>
        <taxon>Eurotiomycetes</taxon>
        <taxon>Eurotiomycetidae</taxon>
        <taxon>Eurotiales</taxon>
        <taxon>Aspergillaceae</taxon>
        <taxon>Penicillium</taxon>
    </lineage>
</organism>
<accession>A0A9W9NCV2</accession>
<dbReference type="RefSeq" id="XP_056495063.1">
    <property type="nucleotide sequence ID" value="XM_056649999.1"/>
</dbReference>
<proteinExistence type="predicted"/>
<name>A0A9W9NCV2_PENCI</name>
<reference evidence="1" key="1">
    <citation type="submission" date="2022-11" db="EMBL/GenBank/DDBJ databases">
        <authorList>
            <person name="Petersen C."/>
        </authorList>
    </citation>
    <scope>NUCLEOTIDE SEQUENCE</scope>
    <source>
        <strain evidence="1">IBT 23319</strain>
    </source>
</reference>
<sequence>MHTLKEEAISCTHLVWRFSNLYILKLLLNDTCKLDFAAHFHLLPSSIRNLQFPFNYGPPMNHNFSPDDITDEGVDPLNLKLHKFSRELETLGIDGMTFGNELFWPPKTNDIPPSWLNLKIISIDYMSTTPSGEWLFIDRPGHDEDD</sequence>
<keyword evidence="2" id="KW-1185">Reference proteome</keyword>
<gene>
    <name evidence="1" type="ORF">N7469_011094</name>
</gene>
<dbReference type="OrthoDB" id="4802432at2759"/>
<comment type="caution">
    <text evidence="1">The sequence shown here is derived from an EMBL/GenBank/DDBJ whole genome shotgun (WGS) entry which is preliminary data.</text>
</comment>
<evidence type="ECO:0000313" key="2">
    <source>
        <dbReference type="Proteomes" id="UP001147733"/>
    </source>
</evidence>
<reference evidence="1" key="2">
    <citation type="journal article" date="2023" name="IMA Fungus">
        <title>Comparative genomic study of the Penicillium genus elucidates a diverse pangenome and 15 lateral gene transfer events.</title>
        <authorList>
            <person name="Petersen C."/>
            <person name="Sorensen T."/>
            <person name="Nielsen M.R."/>
            <person name="Sondergaard T.E."/>
            <person name="Sorensen J.L."/>
            <person name="Fitzpatrick D.A."/>
            <person name="Frisvad J.C."/>
            <person name="Nielsen K.L."/>
        </authorList>
    </citation>
    <scope>NUCLEOTIDE SEQUENCE</scope>
    <source>
        <strain evidence="1">IBT 23319</strain>
    </source>
</reference>